<proteinExistence type="predicted"/>
<evidence type="ECO:0000313" key="1">
    <source>
        <dbReference type="EMBL" id="SFV85659.1"/>
    </source>
</evidence>
<sequence length="39" mass="4445">MPDLAVFKDSNTSPQFAPKLETIPIPVTTTLFIRNHLYQ</sequence>
<dbReference type="EMBL" id="FPHX01000204">
    <property type="protein sequence ID" value="SFV85659.1"/>
    <property type="molecule type" value="Genomic_DNA"/>
</dbReference>
<name>A0A1W1DVQ4_9ZZZZ</name>
<gene>
    <name evidence="1" type="ORF">MNB_SUP05-9-596</name>
</gene>
<dbReference type="AlphaFoldDB" id="A0A1W1DVQ4"/>
<reference evidence="1" key="1">
    <citation type="submission" date="2016-10" db="EMBL/GenBank/DDBJ databases">
        <authorList>
            <person name="de Groot N.N."/>
        </authorList>
    </citation>
    <scope>NUCLEOTIDE SEQUENCE</scope>
</reference>
<accession>A0A1W1DVQ4</accession>
<organism evidence="1">
    <name type="scientific">hydrothermal vent metagenome</name>
    <dbReference type="NCBI Taxonomy" id="652676"/>
    <lineage>
        <taxon>unclassified sequences</taxon>
        <taxon>metagenomes</taxon>
        <taxon>ecological metagenomes</taxon>
    </lineage>
</organism>
<protein>
    <submittedName>
        <fullName evidence="1">Uncharacterized protein</fullName>
    </submittedName>
</protein>